<dbReference type="Pfam" id="PF13302">
    <property type="entry name" value="Acetyltransf_3"/>
    <property type="match status" value="1"/>
</dbReference>
<dbReference type="PROSITE" id="PS51186">
    <property type="entry name" value="GNAT"/>
    <property type="match status" value="1"/>
</dbReference>
<accession>A0ABN8FWX1</accession>
<sequence>MREIDYSNYYWKDEKIRLRSIQEGDWEGYYTNRFDTPARRLLQCAVELPPTIAEAKNFAETYAEFSSDRLMFTIEDLHGENVGGVNLNSIDEKNGTFSIGVQVDRDHRGKGYGTRAISILLKYAFFERRLNKFNECALEGNEGSIAMLKKVGCIQEGVRRKVIYTNGRYYDLILFGLTKDEFMEKTEMNNHERNRSIKGFSSSIVRATKS</sequence>
<keyword evidence="3" id="KW-1185">Reference proteome</keyword>
<dbReference type="InterPro" id="IPR016181">
    <property type="entry name" value="Acyl_CoA_acyltransferase"/>
</dbReference>
<dbReference type="CDD" id="cd04301">
    <property type="entry name" value="NAT_SF"/>
    <property type="match status" value="1"/>
</dbReference>
<dbReference type="Gene3D" id="3.40.630.30">
    <property type="match status" value="1"/>
</dbReference>
<reference evidence="2" key="1">
    <citation type="submission" date="2021-12" db="EMBL/GenBank/DDBJ databases">
        <authorList>
            <person name="Criscuolo A."/>
        </authorList>
    </citation>
    <scope>NUCLEOTIDE SEQUENCE</scope>
    <source>
        <strain evidence="2">CIP111894</strain>
    </source>
</reference>
<dbReference type="RefSeq" id="WP_234541624.1">
    <property type="nucleotide sequence ID" value="NZ_CAKMAB010000060.1"/>
</dbReference>
<gene>
    <name evidence="2" type="ORF">PAECIP111894_05793</name>
</gene>
<dbReference type="Proteomes" id="UP000838749">
    <property type="component" value="Unassembled WGS sequence"/>
</dbReference>
<dbReference type="InterPro" id="IPR000182">
    <property type="entry name" value="GNAT_dom"/>
</dbReference>
<name>A0ABN8FWX1_9BACL</name>
<evidence type="ECO:0000259" key="1">
    <source>
        <dbReference type="PROSITE" id="PS51186"/>
    </source>
</evidence>
<organism evidence="2 3">
    <name type="scientific">Paenibacillus pseudetheri</name>
    <dbReference type="NCBI Taxonomy" id="2897682"/>
    <lineage>
        <taxon>Bacteria</taxon>
        <taxon>Bacillati</taxon>
        <taxon>Bacillota</taxon>
        <taxon>Bacilli</taxon>
        <taxon>Bacillales</taxon>
        <taxon>Paenibacillaceae</taxon>
        <taxon>Paenibacillus</taxon>
    </lineage>
</organism>
<dbReference type="PANTHER" id="PTHR43415">
    <property type="entry name" value="SPERMIDINE N(1)-ACETYLTRANSFERASE"/>
    <property type="match status" value="1"/>
</dbReference>
<dbReference type="EMBL" id="CAKMAB010000060">
    <property type="protein sequence ID" value="CAH1059581.1"/>
    <property type="molecule type" value="Genomic_DNA"/>
</dbReference>
<protein>
    <recommendedName>
        <fullName evidence="1">N-acetyltransferase domain-containing protein</fullName>
    </recommendedName>
</protein>
<comment type="caution">
    <text evidence="2">The sequence shown here is derived from an EMBL/GenBank/DDBJ whole genome shotgun (WGS) entry which is preliminary data.</text>
</comment>
<feature type="domain" description="N-acetyltransferase" evidence="1">
    <location>
        <begin position="16"/>
        <end position="176"/>
    </location>
</feature>
<dbReference type="PANTHER" id="PTHR43415:SF3">
    <property type="entry name" value="GNAT-FAMILY ACETYLTRANSFERASE"/>
    <property type="match status" value="1"/>
</dbReference>
<proteinExistence type="predicted"/>
<dbReference type="SUPFAM" id="SSF55729">
    <property type="entry name" value="Acyl-CoA N-acyltransferases (Nat)"/>
    <property type="match status" value="1"/>
</dbReference>
<evidence type="ECO:0000313" key="2">
    <source>
        <dbReference type="EMBL" id="CAH1059581.1"/>
    </source>
</evidence>
<evidence type="ECO:0000313" key="3">
    <source>
        <dbReference type="Proteomes" id="UP000838749"/>
    </source>
</evidence>